<proteinExistence type="predicted"/>
<protein>
    <submittedName>
        <fullName evidence="1">Uncharacterized protein</fullName>
    </submittedName>
</protein>
<dbReference type="Proteomes" id="UP000821865">
    <property type="component" value="Chromosome 10"/>
</dbReference>
<reference evidence="1" key="1">
    <citation type="submission" date="2020-05" db="EMBL/GenBank/DDBJ databases">
        <title>Large-scale comparative analyses of tick genomes elucidate their genetic diversity and vector capacities.</title>
        <authorList>
            <person name="Jia N."/>
            <person name="Wang J."/>
            <person name="Shi W."/>
            <person name="Du L."/>
            <person name="Sun Y."/>
            <person name="Zhan W."/>
            <person name="Jiang J."/>
            <person name="Wang Q."/>
            <person name="Zhang B."/>
            <person name="Ji P."/>
            <person name="Sakyi L.B."/>
            <person name="Cui X."/>
            <person name="Yuan T."/>
            <person name="Jiang B."/>
            <person name="Yang W."/>
            <person name="Lam T.T.-Y."/>
            <person name="Chang Q."/>
            <person name="Ding S."/>
            <person name="Wang X."/>
            <person name="Zhu J."/>
            <person name="Ruan X."/>
            <person name="Zhao L."/>
            <person name="Wei J."/>
            <person name="Que T."/>
            <person name="Du C."/>
            <person name="Cheng J."/>
            <person name="Dai P."/>
            <person name="Han X."/>
            <person name="Huang E."/>
            <person name="Gao Y."/>
            <person name="Liu J."/>
            <person name="Shao H."/>
            <person name="Ye R."/>
            <person name="Li L."/>
            <person name="Wei W."/>
            <person name="Wang X."/>
            <person name="Wang C."/>
            <person name="Yang T."/>
            <person name="Huo Q."/>
            <person name="Li W."/>
            <person name="Guo W."/>
            <person name="Chen H."/>
            <person name="Zhou L."/>
            <person name="Ni X."/>
            <person name="Tian J."/>
            <person name="Zhou Y."/>
            <person name="Sheng Y."/>
            <person name="Liu T."/>
            <person name="Pan Y."/>
            <person name="Xia L."/>
            <person name="Li J."/>
            <person name="Zhao F."/>
            <person name="Cao W."/>
        </authorList>
    </citation>
    <scope>NUCLEOTIDE SEQUENCE</scope>
    <source>
        <strain evidence="1">Dsil-2018</strain>
    </source>
</reference>
<sequence>MFDVRGTLRPRDEGVLVFWSPFHDPRVHENAPAGVHVTTVRALDESSPGKPVAYSLLDVKDSTYFHLNYLTGNLTTARPITRKVGEKYEVIVAAVSQGVTEVKTMQIEVTVPNEYPPRFEHPVYRAEVHQTRTRPGYRVLQVRAHDPDPVPYNAEVYYRLDAGPESTRALK</sequence>
<dbReference type="EMBL" id="CM023479">
    <property type="protein sequence ID" value="KAH7974779.1"/>
    <property type="molecule type" value="Genomic_DNA"/>
</dbReference>
<keyword evidence="2" id="KW-1185">Reference proteome</keyword>
<gene>
    <name evidence="1" type="ORF">HPB49_019356</name>
</gene>
<name>A0ACB8DQY3_DERSI</name>
<comment type="caution">
    <text evidence="1">The sequence shown here is derived from an EMBL/GenBank/DDBJ whole genome shotgun (WGS) entry which is preliminary data.</text>
</comment>
<organism evidence="1 2">
    <name type="scientific">Dermacentor silvarum</name>
    <name type="common">Tick</name>
    <dbReference type="NCBI Taxonomy" id="543639"/>
    <lineage>
        <taxon>Eukaryota</taxon>
        <taxon>Metazoa</taxon>
        <taxon>Ecdysozoa</taxon>
        <taxon>Arthropoda</taxon>
        <taxon>Chelicerata</taxon>
        <taxon>Arachnida</taxon>
        <taxon>Acari</taxon>
        <taxon>Parasitiformes</taxon>
        <taxon>Ixodida</taxon>
        <taxon>Ixodoidea</taxon>
        <taxon>Ixodidae</taxon>
        <taxon>Rhipicephalinae</taxon>
        <taxon>Dermacentor</taxon>
    </lineage>
</organism>
<accession>A0ACB8DQY3</accession>
<evidence type="ECO:0000313" key="2">
    <source>
        <dbReference type="Proteomes" id="UP000821865"/>
    </source>
</evidence>
<evidence type="ECO:0000313" key="1">
    <source>
        <dbReference type="EMBL" id="KAH7974779.1"/>
    </source>
</evidence>